<name>A0AAN0VJK1_9RHOB</name>
<keyword evidence="1" id="KW-0472">Membrane</keyword>
<dbReference type="KEGG" id="ptp:RCA23_c26340"/>
<dbReference type="Proteomes" id="UP000028680">
    <property type="component" value="Chromosome"/>
</dbReference>
<reference evidence="2 3" key="1">
    <citation type="journal article" date="2014" name="ISME J.">
        <title>Adaptation of an abundant Roseobacter RCA organism to pelagic systems revealed by genomic and transcriptomic analyses.</title>
        <authorList>
            <person name="Voget S."/>
            <person name="Wemheuer B."/>
            <person name="Brinkhoff T."/>
            <person name="Vollmers J."/>
            <person name="Dietrich S."/>
            <person name="Giebel H.A."/>
            <person name="Beardsley C."/>
            <person name="Sardemann C."/>
            <person name="Bakenhus I."/>
            <person name="Billerbeck S."/>
            <person name="Daniel R."/>
            <person name="Simon M."/>
        </authorList>
    </citation>
    <scope>NUCLEOTIDE SEQUENCE [LARGE SCALE GENOMIC DNA]</scope>
    <source>
        <strain evidence="2 3">RCA23</strain>
    </source>
</reference>
<organism evidence="2 3">
    <name type="scientific">Planktomarina temperata RCA23</name>
    <dbReference type="NCBI Taxonomy" id="666509"/>
    <lineage>
        <taxon>Bacteria</taxon>
        <taxon>Pseudomonadati</taxon>
        <taxon>Pseudomonadota</taxon>
        <taxon>Alphaproteobacteria</taxon>
        <taxon>Rhodobacterales</taxon>
        <taxon>Paracoccaceae</taxon>
        <taxon>Planktomarina</taxon>
    </lineage>
</organism>
<feature type="transmembrane region" description="Helical" evidence="1">
    <location>
        <begin position="161"/>
        <end position="187"/>
    </location>
</feature>
<evidence type="ECO:0000256" key="1">
    <source>
        <dbReference type="SAM" id="Phobius"/>
    </source>
</evidence>
<dbReference type="RefSeq" id="WP_044050739.1">
    <property type="nucleotide sequence ID" value="NZ_CP003984.1"/>
</dbReference>
<dbReference type="AlphaFoldDB" id="A0AAN0VJK1"/>
<sequence>MRAPVDKNNDLFLFPEGLPCTQAEQFRSECPPDKKTKVEDLFQFSRGRGDLHISIIAACLALFFFAMFFTQTGWDNRKLPDGVASYLAHQFGLIDLDGKITRFGRILKQSWVAPMFCLTVLVPTALWNLRASLKEHLWRKRFLLPTKASFEVAKYIEAFEFVIYFIAYTMLVPIFGYLLATVFLGVFLPWRLGYRGRVWVLRSFSCSVAVVIVFRTLLQIKTPVSIWLYDLMPTPLRGFLLTYF</sequence>
<proteinExistence type="predicted"/>
<feature type="transmembrane region" description="Helical" evidence="1">
    <location>
        <begin position="111"/>
        <end position="129"/>
    </location>
</feature>
<keyword evidence="3" id="KW-1185">Reference proteome</keyword>
<protein>
    <submittedName>
        <fullName evidence="2">Uncharacterized protein</fullName>
    </submittedName>
</protein>
<keyword evidence="1" id="KW-0812">Transmembrane</keyword>
<feature type="transmembrane region" description="Helical" evidence="1">
    <location>
        <begin position="51"/>
        <end position="69"/>
    </location>
</feature>
<dbReference type="EMBL" id="CP003984">
    <property type="protein sequence ID" value="AII88151.1"/>
    <property type="molecule type" value="Genomic_DNA"/>
</dbReference>
<feature type="transmembrane region" description="Helical" evidence="1">
    <location>
        <begin position="199"/>
        <end position="218"/>
    </location>
</feature>
<keyword evidence="1" id="KW-1133">Transmembrane helix</keyword>
<evidence type="ECO:0000313" key="2">
    <source>
        <dbReference type="EMBL" id="AII88151.1"/>
    </source>
</evidence>
<evidence type="ECO:0000313" key="3">
    <source>
        <dbReference type="Proteomes" id="UP000028680"/>
    </source>
</evidence>
<accession>A0AAN0VJK1</accession>
<gene>
    <name evidence="2" type="ORF">RCA23_c26340</name>
</gene>